<evidence type="ECO:0000259" key="7">
    <source>
        <dbReference type="PROSITE" id="PS51787"/>
    </source>
</evidence>
<comment type="caution">
    <text evidence="8">The sequence shown here is derived from an EMBL/GenBank/DDBJ whole genome shotgun (WGS) entry which is preliminary data.</text>
</comment>
<dbReference type="InterPro" id="IPR029058">
    <property type="entry name" value="AB_hydrolase_fold"/>
</dbReference>
<reference evidence="8" key="2">
    <citation type="journal article" date="2023" name="Int. J. Mol. Sci.">
        <title>De Novo Assembly and Annotation of 11 Diverse Shrub Willow (Salix) Genomes Reveals Novel Gene Organization in Sex-Linked Regions.</title>
        <authorList>
            <person name="Hyden B."/>
            <person name="Feng K."/>
            <person name="Yates T.B."/>
            <person name="Jawdy S."/>
            <person name="Cereghino C."/>
            <person name="Smart L.B."/>
            <person name="Muchero W."/>
        </authorList>
    </citation>
    <scope>NUCLEOTIDE SEQUENCE</scope>
    <source>
        <tissue evidence="8">Shoot tip</tissue>
    </source>
</reference>
<protein>
    <recommendedName>
        <fullName evidence="3">Carboxymethylenebutenolidase homolog</fullName>
    </recommendedName>
</protein>
<sequence length="602" mass="67393">MICCSSSSSSLAILSTVSRIDGTVSRTRVRNSLSLSSRSFHFQVNVNGNHQLFIRRRISKRCRVSPNAASSLELPLLPFNMNEVLVPTESKTLHLYEARYLALLEESLLRKKLFVHFVLDPILISNSGTEASFAARYGCLVNIENIKRLEVGALVSVRGIGRVKLVNFVQSEPYLKGEVIPMQDMVIGSGNEISSKVIAVKDALRSLNSLEIKLKAPKEELLQTCVANSLTWAEKEPSLECDQSFIPSLAERVSFAAFQPITRSTQSETLKLQQQKLRAMDLKDTLQRLDNSLDSVNENISMVAAKLAIQSLEMQRAADMGFASTASFPFSITITATTTMTSRNPRLLNHHDRHSSRLHFLSKVRSRRGNAACRVRCSLLKVEEDLDDEACELVRGLGLSIGEGDDRINAYLLKAVKNNNGIGILLLSDIFGFEDSSTRDFAYRVACNGYNVLVPDLFRGDPWTKDRPRAMLEQWITKQEPQRVRKDIDASIKWMVDEFLAAGISKKHGVVGFLLRRRPSDRCASQRSGSLFWRRSDSDPLCTVSFLKDIEKRIGEGSEVVVFEGRGHGFAHNPSSPEEDEDAEKAFTIMRNWLHEGLVVQN</sequence>
<dbReference type="PANTHER" id="PTHR46812">
    <property type="entry name" value="CARBOXYMETHYLENEBUTENOLIDASE HOMOLOG"/>
    <property type="match status" value="1"/>
</dbReference>
<dbReference type="EMBL" id="JAPFFI010000015">
    <property type="protein sequence ID" value="KAJ6360632.1"/>
    <property type="molecule type" value="Genomic_DNA"/>
</dbReference>
<dbReference type="Proteomes" id="UP001141253">
    <property type="component" value="Chromosome 13"/>
</dbReference>
<dbReference type="PANTHER" id="PTHR46812:SF1">
    <property type="entry name" value="CARBOXYMETHYLENEBUTENOLIDASE HOMOLOG"/>
    <property type="match status" value="1"/>
</dbReference>
<evidence type="ECO:0000313" key="9">
    <source>
        <dbReference type="Proteomes" id="UP001141253"/>
    </source>
</evidence>
<keyword evidence="6" id="KW-0175">Coiled coil</keyword>
<dbReference type="InterPro" id="IPR042946">
    <property type="entry name" value="CMBL"/>
</dbReference>
<dbReference type="Pfam" id="PF01738">
    <property type="entry name" value="DLH"/>
    <property type="match status" value="1"/>
</dbReference>
<dbReference type="InterPro" id="IPR046336">
    <property type="entry name" value="Lon_prtase_N_sf"/>
</dbReference>
<accession>A0ABQ9AV01</accession>
<dbReference type="Pfam" id="PF02190">
    <property type="entry name" value="LON_substr_bdg"/>
    <property type="match status" value="1"/>
</dbReference>
<dbReference type="Gene3D" id="2.30.130.40">
    <property type="entry name" value="LON domain-like"/>
    <property type="match status" value="1"/>
</dbReference>
<comment type="similarity">
    <text evidence="2">Belongs to the dienelactone hydrolase family.</text>
</comment>
<keyword evidence="4" id="KW-0963">Cytoplasm</keyword>
<dbReference type="InterPro" id="IPR015947">
    <property type="entry name" value="PUA-like_sf"/>
</dbReference>
<dbReference type="SUPFAM" id="SSF88697">
    <property type="entry name" value="PUA domain-like"/>
    <property type="match status" value="1"/>
</dbReference>
<proteinExistence type="inferred from homology"/>
<evidence type="ECO:0000256" key="3">
    <source>
        <dbReference type="ARBA" id="ARBA00014180"/>
    </source>
</evidence>
<evidence type="ECO:0000313" key="8">
    <source>
        <dbReference type="EMBL" id="KAJ6360632.1"/>
    </source>
</evidence>
<feature type="domain" description="Lon N-terminal" evidence="7">
    <location>
        <begin position="74"/>
        <end position="290"/>
    </location>
</feature>
<evidence type="ECO:0000256" key="6">
    <source>
        <dbReference type="SAM" id="Coils"/>
    </source>
</evidence>
<dbReference type="InterPro" id="IPR003111">
    <property type="entry name" value="Lon_prtase_N"/>
</dbReference>
<reference evidence="8" key="1">
    <citation type="submission" date="2022-10" db="EMBL/GenBank/DDBJ databases">
        <authorList>
            <person name="Hyden B.L."/>
            <person name="Feng K."/>
            <person name="Yates T."/>
            <person name="Jawdy S."/>
            <person name="Smart L.B."/>
            <person name="Muchero W."/>
        </authorList>
    </citation>
    <scope>NUCLEOTIDE SEQUENCE</scope>
    <source>
        <tissue evidence="8">Shoot tip</tissue>
    </source>
</reference>
<evidence type="ECO:0000256" key="2">
    <source>
        <dbReference type="ARBA" id="ARBA00008456"/>
    </source>
</evidence>
<dbReference type="Gene3D" id="3.40.50.1820">
    <property type="entry name" value="alpha/beta hydrolase"/>
    <property type="match status" value="2"/>
</dbReference>
<name>A0ABQ9AV01_9ROSI</name>
<gene>
    <name evidence="8" type="ORF">OIU77_004613</name>
</gene>
<evidence type="ECO:0000256" key="5">
    <source>
        <dbReference type="ARBA" id="ARBA00022801"/>
    </source>
</evidence>
<dbReference type="PROSITE" id="PS51787">
    <property type="entry name" value="LON_N"/>
    <property type="match status" value="1"/>
</dbReference>
<keyword evidence="5" id="KW-0378">Hydrolase</keyword>
<evidence type="ECO:0000256" key="1">
    <source>
        <dbReference type="ARBA" id="ARBA00004514"/>
    </source>
</evidence>
<dbReference type="SUPFAM" id="SSF53474">
    <property type="entry name" value="alpha/beta-Hydrolases"/>
    <property type="match status" value="1"/>
</dbReference>
<organism evidence="8 9">
    <name type="scientific">Salix suchowensis</name>
    <dbReference type="NCBI Taxonomy" id="1278906"/>
    <lineage>
        <taxon>Eukaryota</taxon>
        <taxon>Viridiplantae</taxon>
        <taxon>Streptophyta</taxon>
        <taxon>Embryophyta</taxon>
        <taxon>Tracheophyta</taxon>
        <taxon>Spermatophyta</taxon>
        <taxon>Magnoliopsida</taxon>
        <taxon>eudicotyledons</taxon>
        <taxon>Gunneridae</taxon>
        <taxon>Pentapetalae</taxon>
        <taxon>rosids</taxon>
        <taxon>fabids</taxon>
        <taxon>Malpighiales</taxon>
        <taxon>Salicaceae</taxon>
        <taxon>Saliceae</taxon>
        <taxon>Salix</taxon>
    </lineage>
</organism>
<evidence type="ECO:0000256" key="4">
    <source>
        <dbReference type="ARBA" id="ARBA00022490"/>
    </source>
</evidence>
<dbReference type="InterPro" id="IPR002925">
    <property type="entry name" value="Dienelactn_hydro"/>
</dbReference>
<feature type="coiled-coil region" evidence="6">
    <location>
        <begin position="272"/>
        <end position="299"/>
    </location>
</feature>
<comment type="subcellular location">
    <subcellularLocation>
        <location evidence="1">Cytoplasm</location>
        <location evidence="1">Cytosol</location>
    </subcellularLocation>
</comment>
<keyword evidence="9" id="KW-1185">Reference proteome</keyword>